<dbReference type="InterPro" id="IPR007530">
    <property type="entry name" value="Aminoglycoside_adenylylTfrase"/>
</dbReference>
<protein>
    <submittedName>
        <fullName evidence="1">Aminoglycoside 6-adenylyltransferase</fullName>
    </submittedName>
</protein>
<dbReference type="SUPFAM" id="SSF81301">
    <property type="entry name" value="Nucleotidyltransferase"/>
    <property type="match status" value="1"/>
</dbReference>
<dbReference type="PIRSF" id="PIRSF000812">
    <property type="entry name" value="AAD"/>
    <property type="match status" value="1"/>
</dbReference>
<sequence length="287" mass="33510">MIEKLESFAIQEEAIRAMILNGSRVDEKVEGDIFQDYDVVCLTRDVAFYRENRQWIKRFGEIMIMQTPDGMGTNSTGEKTEKFTFLLQFADGQRLDITFFPVDSIHNIQHESLSKVILDKDGLLGELPPPSNKDYLTLPPSEKEFNDCCNEFWWVSTYIAKGLWRKELPYAKAMFDGPVRDMLVLMIRWHIGQKHNFSVDSGKCGKYFEKYLEAEVWNQFVKTYPDGDYETIWQALFEMGSLFRKLACELAVQFGFVYNEEEDTKVTAHLEHVRRLPSNAKIMYPDK</sequence>
<accession>A0ABT8HYG3</accession>
<name>A0ABT8HYG3_9BACL</name>
<evidence type="ECO:0000313" key="1">
    <source>
        <dbReference type="EMBL" id="MDN4525820.1"/>
    </source>
</evidence>
<dbReference type="InterPro" id="IPR043519">
    <property type="entry name" value="NT_sf"/>
</dbReference>
<dbReference type="Pfam" id="PF04439">
    <property type="entry name" value="Adenyl_transf"/>
    <property type="match status" value="1"/>
</dbReference>
<reference evidence="1" key="1">
    <citation type="submission" date="2023-07" db="EMBL/GenBank/DDBJ databases">
        <title>Fictibacillus sp. isolated from freshwater pond.</title>
        <authorList>
            <person name="Kirdat K."/>
            <person name="Bhat A."/>
            <person name="Mourya A."/>
            <person name="Yadav A."/>
        </authorList>
    </citation>
    <scope>NUCLEOTIDE SEQUENCE</scope>
    <source>
        <strain evidence="1">NE201</strain>
    </source>
</reference>
<gene>
    <name evidence="1" type="ORF">QYB97_15145</name>
</gene>
<dbReference type="EMBL" id="JAUHTR010000008">
    <property type="protein sequence ID" value="MDN4525820.1"/>
    <property type="molecule type" value="Genomic_DNA"/>
</dbReference>
<keyword evidence="2" id="KW-1185">Reference proteome</keyword>
<proteinExistence type="predicted"/>
<organism evidence="1 2">
    <name type="scientific">Fictibacillus fluitans</name>
    <dbReference type="NCBI Taxonomy" id="3058422"/>
    <lineage>
        <taxon>Bacteria</taxon>
        <taxon>Bacillati</taxon>
        <taxon>Bacillota</taxon>
        <taxon>Bacilli</taxon>
        <taxon>Bacillales</taxon>
        <taxon>Fictibacillaceae</taxon>
        <taxon>Fictibacillus</taxon>
    </lineage>
</organism>
<evidence type="ECO:0000313" key="2">
    <source>
        <dbReference type="Proteomes" id="UP001172721"/>
    </source>
</evidence>
<dbReference type="Gene3D" id="3.30.460.10">
    <property type="entry name" value="Beta Polymerase, domain 2"/>
    <property type="match status" value="1"/>
</dbReference>
<dbReference type="Gene3D" id="1.20.120.330">
    <property type="entry name" value="Nucleotidyltransferases domain 2"/>
    <property type="match status" value="1"/>
</dbReference>
<dbReference type="SUPFAM" id="SSF81631">
    <property type="entry name" value="PAP/OAS1 substrate-binding domain"/>
    <property type="match status" value="1"/>
</dbReference>
<dbReference type="Proteomes" id="UP001172721">
    <property type="component" value="Unassembled WGS sequence"/>
</dbReference>
<comment type="caution">
    <text evidence="1">The sequence shown here is derived from an EMBL/GenBank/DDBJ whole genome shotgun (WGS) entry which is preliminary data.</text>
</comment>